<keyword evidence="2" id="KW-1185">Reference proteome</keyword>
<dbReference type="WBParaSite" id="maker-unitig_41072-snap-gene-0.3-mRNA-1">
    <property type="protein sequence ID" value="maker-unitig_41072-snap-gene-0.3-mRNA-1"/>
    <property type="gene ID" value="maker-unitig_41072-snap-gene-0.3"/>
</dbReference>
<sequence length="63" mass="6560">MDTISSWLTCCPVLHIGGGGIGGSSAKADQEDFVPLKNARASRQAGRNLQPRLPAPLLTRTAG</sequence>
<feature type="region of interest" description="Disordered" evidence="1">
    <location>
        <begin position="39"/>
        <end position="63"/>
    </location>
</feature>
<reference evidence="3" key="1">
    <citation type="submission" date="2016-11" db="UniProtKB">
        <authorList>
            <consortium name="WormBaseParasite"/>
        </authorList>
    </citation>
    <scope>IDENTIFICATION</scope>
</reference>
<evidence type="ECO:0000313" key="2">
    <source>
        <dbReference type="Proteomes" id="UP000095280"/>
    </source>
</evidence>
<proteinExistence type="predicted"/>
<accession>A0A1I8FMN5</accession>
<protein>
    <submittedName>
        <fullName evidence="3">Uncharacterized protein</fullName>
    </submittedName>
</protein>
<name>A0A1I8FMN5_9PLAT</name>
<dbReference type="Proteomes" id="UP000095280">
    <property type="component" value="Unplaced"/>
</dbReference>
<evidence type="ECO:0000256" key="1">
    <source>
        <dbReference type="SAM" id="MobiDB-lite"/>
    </source>
</evidence>
<dbReference type="AlphaFoldDB" id="A0A1I8FMN5"/>
<organism evidence="2 3">
    <name type="scientific">Macrostomum lignano</name>
    <dbReference type="NCBI Taxonomy" id="282301"/>
    <lineage>
        <taxon>Eukaryota</taxon>
        <taxon>Metazoa</taxon>
        <taxon>Spiralia</taxon>
        <taxon>Lophotrochozoa</taxon>
        <taxon>Platyhelminthes</taxon>
        <taxon>Rhabditophora</taxon>
        <taxon>Macrostomorpha</taxon>
        <taxon>Macrostomida</taxon>
        <taxon>Macrostomidae</taxon>
        <taxon>Macrostomum</taxon>
    </lineage>
</organism>
<evidence type="ECO:0000313" key="3">
    <source>
        <dbReference type="WBParaSite" id="maker-unitig_41072-snap-gene-0.3-mRNA-1"/>
    </source>
</evidence>